<feature type="chain" id="PRO_5013158628" description="Sfi1 spindle body domain-containing protein" evidence="1">
    <location>
        <begin position="26"/>
        <end position="425"/>
    </location>
</feature>
<feature type="signal peptide" evidence="1">
    <location>
        <begin position="1"/>
        <end position="25"/>
    </location>
</feature>
<keyword evidence="3" id="KW-1185">Reference proteome</keyword>
<sequence>MLGAWEMFAIRLRLSALSFSKIALALDAPSAARAQARLAPIRLQHLTAQAVFSQWSGLIAQLHQARSLAALVEHRMAQAILRGTFGGWRDVHGRNPSAVIRAKQHNWTTRRSRCLSRVLTTSLDRDGQAVDRLTWTTAFTLWAAEARRARGERIGSAEKLADTLAITVMLWRQDQFYSIVYRTMAAWKMAVLDIGRGRHKEMSEARRAALLRGAEVLTRDTPSLLTATIALRMLLAWRHLAQVGEKRVNRRKAHIAAVLVTSGKTSDQEMLRLILQWWQAEAQTATRSSALSHRRSNYIKIADYILNRDEFFCILEVWFVRWRWSYFGQRSISLEGEVRMLANLLNESTLTCRELRTQLLTLRGSSWRLGKATLWAMFVSWQRQISATPRLEGRALPATASMPSTAAGLRGAARRLSSNIPAIAR</sequence>
<proteinExistence type="predicted"/>
<comment type="caution">
    <text evidence="2">The sequence shown here is derived from an EMBL/GenBank/DDBJ whole genome shotgun (WGS) entry which is preliminary data.</text>
</comment>
<dbReference type="AlphaFoldDB" id="A0A1Q9F302"/>
<reference evidence="2 3" key="1">
    <citation type="submission" date="2016-02" db="EMBL/GenBank/DDBJ databases">
        <title>Genome analysis of coral dinoflagellate symbionts highlights evolutionary adaptations to a symbiotic lifestyle.</title>
        <authorList>
            <person name="Aranda M."/>
            <person name="Li Y."/>
            <person name="Liew Y.J."/>
            <person name="Baumgarten S."/>
            <person name="Simakov O."/>
            <person name="Wilson M."/>
            <person name="Piel J."/>
            <person name="Ashoor H."/>
            <person name="Bougouffa S."/>
            <person name="Bajic V.B."/>
            <person name="Ryu T."/>
            <person name="Ravasi T."/>
            <person name="Bayer T."/>
            <person name="Micklem G."/>
            <person name="Kim H."/>
            <person name="Bhak J."/>
            <person name="Lajeunesse T.C."/>
            <person name="Voolstra C.R."/>
        </authorList>
    </citation>
    <scope>NUCLEOTIDE SEQUENCE [LARGE SCALE GENOMIC DNA]</scope>
    <source>
        <strain evidence="2 3">CCMP2467</strain>
    </source>
</reference>
<protein>
    <recommendedName>
        <fullName evidence="4">Sfi1 spindle body domain-containing protein</fullName>
    </recommendedName>
</protein>
<evidence type="ECO:0008006" key="4">
    <source>
        <dbReference type="Google" id="ProtNLM"/>
    </source>
</evidence>
<organism evidence="2 3">
    <name type="scientific">Symbiodinium microadriaticum</name>
    <name type="common">Dinoflagellate</name>
    <name type="synonym">Zooxanthella microadriatica</name>
    <dbReference type="NCBI Taxonomy" id="2951"/>
    <lineage>
        <taxon>Eukaryota</taxon>
        <taxon>Sar</taxon>
        <taxon>Alveolata</taxon>
        <taxon>Dinophyceae</taxon>
        <taxon>Suessiales</taxon>
        <taxon>Symbiodiniaceae</taxon>
        <taxon>Symbiodinium</taxon>
    </lineage>
</organism>
<accession>A0A1Q9F302</accession>
<dbReference type="Proteomes" id="UP000186817">
    <property type="component" value="Unassembled WGS sequence"/>
</dbReference>
<dbReference type="EMBL" id="LSRX01000021">
    <property type="protein sequence ID" value="OLQ13989.1"/>
    <property type="molecule type" value="Genomic_DNA"/>
</dbReference>
<evidence type="ECO:0000313" key="3">
    <source>
        <dbReference type="Proteomes" id="UP000186817"/>
    </source>
</evidence>
<keyword evidence="1" id="KW-0732">Signal</keyword>
<evidence type="ECO:0000313" key="2">
    <source>
        <dbReference type="EMBL" id="OLQ13989.1"/>
    </source>
</evidence>
<name>A0A1Q9F302_SYMMI</name>
<dbReference type="OrthoDB" id="427536at2759"/>
<gene>
    <name evidence="2" type="ORF">AK812_SmicGene1910</name>
</gene>
<evidence type="ECO:0000256" key="1">
    <source>
        <dbReference type="SAM" id="SignalP"/>
    </source>
</evidence>